<dbReference type="Proteomes" id="UP000054485">
    <property type="component" value="Unassembled WGS sequence"/>
</dbReference>
<keyword evidence="2" id="KW-1185">Reference proteome</keyword>
<reference evidence="1 2" key="1">
    <citation type="submission" date="2014-04" db="EMBL/GenBank/DDBJ databases">
        <authorList>
            <consortium name="DOE Joint Genome Institute"/>
            <person name="Kuo A."/>
            <person name="Ruytinx J."/>
            <person name="Rineau F."/>
            <person name="Colpaert J."/>
            <person name="Kohler A."/>
            <person name="Nagy L.G."/>
            <person name="Floudas D."/>
            <person name="Copeland A."/>
            <person name="Barry K.W."/>
            <person name="Cichocki N."/>
            <person name="Veneault-Fourrey C."/>
            <person name="LaButti K."/>
            <person name="Lindquist E.A."/>
            <person name="Lipzen A."/>
            <person name="Lundell T."/>
            <person name="Morin E."/>
            <person name="Murat C."/>
            <person name="Sun H."/>
            <person name="Tunlid A."/>
            <person name="Henrissat B."/>
            <person name="Grigoriev I.V."/>
            <person name="Hibbett D.S."/>
            <person name="Martin F."/>
            <person name="Nordberg H.P."/>
            <person name="Cantor M.N."/>
            <person name="Hua S.X."/>
        </authorList>
    </citation>
    <scope>NUCLEOTIDE SEQUENCE [LARGE SCALE GENOMIC DNA]</scope>
    <source>
        <strain evidence="1 2">UH-Slu-Lm8-n1</strain>
    </source>
</reference>
<name>A0A0D0BGD1_9AGAM</name>
<evidence type="ECO:0000313" key="2">
    <source>
        <dbReference type="Proteomes" id="UP000054485"/>
    </source>
</evidence>
<dbReference type="EMBL" id="KN835136">
    <property type="protein sequence ID" value="KIK48734.1"/>
    <property type="molecule type" value="Genomic_DNA"/>
</dbReference>
<sequence>MKHWLAPSRINVPQAQKTGFSHECTYYNLHQFLSIINRSILHRNNAQVAASSWISRETFDRLSFKSRPHRHLSPRYLLYLTPGQISELTRRQVEHEDMAQCDLRCRSLVQPGNVHT</sequence>
<reference evidence="2" key="2">
    <citation type="submission" date="2015-01" db="EMBL/GenBank/DDBJ databases">
        <title>Evolutionary Origins and Diversification of the Mycorrhizal Mutualists.</title>
        <authorList>
            <consortium name="DOE Joint Genome Institute"/>
            <consortium name="Mycorrhizal Genomics Consortium"/>
            <person name="Kohler A."/>
            <person name="Kuo A."/>
            <person name="Nagy L.G."/>
            <person name="Floudas D."/>
            <person name="Copeland A."/>
            <person name="Barry K.W."/>
            <person name="Cichocki N."/>
            <person name="Veneault-Fourrey C."/>
            <person name="LaButti K."/>
            <person name="Lindquist E.A."/>
            <person name="Lipzen A."/>
            <person name="Lundell T."/>
            <person name="Morin E."/>
            <person name="Murat C."/>
            <person name="Riley R."/>
            <person name="Ohm R."/>
            <person name="Sun H."/>
            <person name="Tunlid A."/>
            <person name="Henrissat B."/>
            <person name="Grigoriev I.V."/>
            <person name="Hibbett D.S."/>
            <person name="Martin F."/>
        </authorList>
    </citation>
    <scope>NUCLEOTIDE SEQUENCE [LARGE SCALE GENOMIC DNA]</scope>
    <source>
        <strain evidence="2">UH-Slu-Lm8-n1</strain>
    </source>
</reference>
<accession>A0A0D0BGD1</accession>
<proteinExistence type="predicted"/>
<organism evidence="1 2">
    <name type="scientific">Suillus luteus UH-Slu-Lm8-n1</name>
    <dbReference type="NCBI Taxonomy" id="930992"/>
    <lineage>
        <taxon>Eukaryota</taxon>
        <taxon>Fungi</taxon>
        <taxon>Dikarya</taxon>
        <taxon>Basidiomycota</taxon>
        <taxon>Agaricomycotina</taxon>
        <taxon>Agaricomycetes</taxon>
        <taxon>Agaricomycetidae</taxon>
        <taxon>Boletales</taxon>
        <taxon>Suillineae</taxon>
        <taxon>Suillaceae</taxon>
        <taxon>Suillus</taxon>
    </lineage>
</organism>
<dbReference type="HOGENOM" id="CLU_2098455_0_0_1"/>
<evidence type="ECO:0000313" key="1">
    <source>
        <dbReference type="EMBL" id="KIK48734.1"/>
    </source>
</evidence>
<protein>
    <submittedName>
        <fullName evidence="1">Uncharacterized protein</fullName>
    </submittedName>
</protein>
<dbReference type="AlphaFoldDB" id="A0A0D0BGD1"/>
<dbReference type="InParanoid" id="A0A0D0BGD1"/>
<gene>
    <name evidence="1" type="ORF">CY34DRAFT_581002</name>
</gene>